<dbReference type="PROSITE" id="PS01229">
    <property type="entry name" value="COF_2"/>
    <property type="match status" value="1"/>
</dbReference>
<name>A0ABS4IGZ3_9BACI</name>
<dbReference type="InterPro" id="IPR036412">
    <property type="entry name" value="HAD-like_sf"/>
</dbReference>
<comment type="caution">
    <text evidence="1">The sequence shown here is derived from an EMBL/GenBank/DDBJ whole genome shotgun (WGS) entry which is preliminary data.</text>
</comment>
<dbReference type="PANTHER" id="PTHR10000">
    <property type="entry name" value="PHOSPHOSERINE PHOSPHATASE"/>
    <property type="match status" value="1"/>
</dbReference>
<dbReference type="CDD" id="cd07516">
    <property type="entry name" value="HAD_Pase"/>
    <property type="match status" value="1"/>
</dbReference>
<dbReference type="InterPro" id="IPR023214">
    <property type="entry name" value="HAD_sf"/>
</dbReference>
<dbReference type="RefSeq" id="WP_209463342.1">
    <property type="nucleotide sequence ID" value="NZ_CP110224.1"/>
</dbReference>
<accession>A0ABS4IGZ3</accession>
<evidence type="ECO:0000313" key="2">
    <source>
        <dbReference type="Proteomes" id="UP001519345"/>
    </source>
</evidence>
<dbReference type="InterPro" id="IPR006379">
    <property type="entry name" value="HAD-SF_hydro_IIB"/>
</dbReference>
<organism evidence="1 2">
    <name type="scientific">Virgibacillus natechei</name>
    <dbReference type="NCBI Taxonomy" id="1216297"/>
    <lineage>
        <taxon>Bacteria</taxon>
        <taxon>Bacillati</taxon>
        <taxon>Bacillota</taxon>
        <taxon>Bacilli</taxon>
        <taxon>Bacillales</taxon>
        <taxon>Bacillaceae</taxon>
        <taxon>Virgibacillus</taxon>
    </lineage>
</organism>
<dbReference type="Gene3D" id="3.30.1240.10">
    <property type="match status" value="1"/>
</dbReference>
<dbReference type="EMBL" id="JAGGKX010000011">
    <property type="protein sequence ID" value="MBP1970200.1"/>
    <property type="molecule type" value="Genomic_DNA"/>
</dbReference>
<dbReference type="InterPro" id="IPR000150">
    <property type="entry name" value="Cof"/>
</dbReference>
<dbReference type="Gene3D" id="3.40.50.1000">
    <property type="entry name" value="HAD superfamily/HAD-like"/>
    <property type="match status" value="1"/>
</dbReference>
<keyword evidence="2" id="KW-1185">Reference proteome</keyword>
<dbReference type="NCBIfam" id="TIGR01484">
    <property type="entry name" value="HAD-SF-IIB"/>
    <property type="match status" value="1"/>
</dbReference>
<proteinExistence type="predicted"/>
<dbReference type="NCBIfam" id="TIGR00099">
    <property type="entry name" value="Cof-subfamily"/>
    <property type="match status" value="1"/>
</dbReference>
<evidence type="ECO:0000313" key="1">
    <source>
        <dbReference type="EMBL" id="MBP1970200.1"/>
    </source>
</evidence>
<dbReference type="SFLD" id="SFLDS00003">
    <property type="entry name" value="Haloacid_Dehalogenase"/>
    <property type="match status" value="1"/>
</dbReference>
<dbReference type="Proteomes" id="UP001519345">
    <property type="component" value="Unassembled WGS sequence"/>
</dbReference>
<dbReference type="SFLD" id="SFLDG01144">
    <property type="entry name" value="C2.B.4:_PGP_Like"/>
    <property type="match status" value="1"/>
</dbReference>
<protein>
    <submittedName>
        <fullName evidence="1">Cof subfamily protein (Haloacid dehalogenase superfamily)</fullName>
    </submittedName>
</protein>
<dbReference type="Pfam" id="PF08282">
    <property type="entry name" value="Hydrolase_3"/>
    <property type="match status" value="1"/>
</dbReference>
<gene>
    <name evidence="1" type="ORF">J2Z83_002318</name>
</gene>
<sequence length="291" mass="32209">MKLIASDLDGTLLDEQGEISAENAEAIKKAMDLGVKFVVATGRSYGAANKPLQNAEINCPFICLNGARTYEVGNKLIRSVGLDLEVAKDIQRSCQATDMYIEFFTNHGIYSTSREYFVEVMVDVMQSANPNLSEAEIREGAKNRLQEESVTFIENYNEIYALENLEIYKILGFSMKKDKLINVRNQFKDNDRVVVTSSGEINLEFNHPNAQKGIALEGLAASMGIQMKDVMAIGDNFNDSSMLKMAGRGVAMGNAEKEIKEMCDYTTKANGEHGVAAAIEEMLEEIAEKRV</sequence>
<dbReference type="SFLD" id="SFLDG01140">
    <property type="entry name" value="C2.B:_Phosphomannomutase_and_P"/>
    <property type="match status" value="1"/>
</dbReference>
<dbReference type="SUPFAM" id="SSF56784">
    <property type="entry name" value="HAD-like"/>
    <property type="match status" value="1"/>
</dbReference>
<dbReference type="PANTHER" id="PTHR10000:SF55">
    <property type="entry name" value="5-AMINO-6-(5-PHOSPHO-D-RIBITYLAMINO)URACIL PHOSPHATASE YCSE"/>
    <property type="match status" value="1"/>
</dbReference>
<reference evidence="1 2" key="1">
    <citation type="submission" date="2021-03" db="EMBL/GenBank/DDBJ databases">
        <title>Genomic Encyclopedia of Type Strains, Phase IV (KMG-IV): sequencing the most valuable type-strain genomes for metagenomic binning, comparative biology and taxonomic classification.</title>
        <authorList>
            <person name="Goeker M."/>
        </authorList>
    </citation>
    <scope>NUCLEOTIDE SEQUENCE [LARGE SCALE GENOMIC DNA]</scope>
    <source>
        <strain evidence="1 2">DSM 25609</strain>
    </source>
</reference>